<gene>
    <name evidence="1" type="ORF">SSU1300283_02111</name>
</gene>
<dbReference type="Proteomes" id="UP000516797">
    <property type="component" value="Chromosome"/>
</dbReference>
<protein>
    <submittedName>
        <fullName evidence="1">IS982 family transposase ISSsu12</fullName>
    </submittedName>
</protein>
<dbReference type="EMBL" id="CP058741">
    <property type="protein sequence ID" value="QOE29396.1"/>
    <property type="molecule type" value="Genomic_DNA"/>
</dbReference>
<evidence type="ECO:0000313" key="2">
    <source>
        <dbReference type="Proteomes" id="UP000516797"/>
    </source>
</evidence>
<accession>A0AB37GBM6</accession>
<reference evidence="1 2" key="1">
    <citation type="submission" date="2020-07" db="EMBL/GenBank/DDBJ databases">
        <title>Complete genome sequences of Streptococcus suis pig pathogenic strain 10, 13-00283-02 and 16085/3b.</title>
        <authorList>
            <person name="Bunk B."/>
            <person name="Jakobczak B."/>
            <person name="Florian V."/>
            <person name="Dittmar D."/>
            <person name="Maeder U."/>
            <person name="Jarek M."/>
            <person name="Baums C.G."/>
            <person name="Haeussler S."/>
            <person name="Voelker U."/>
            <person name="Michalik S."/>
        </authorList>
    </citation>
    <scope>NUCLEOTIDE SEQUENCE [LARGE SCALE GENOMIC DNA]</scope>
    <source>
        <strain evidence="1 2">13-00283-02</strain>
    </source>
</reference>
<dbReference type="AlphaFoldDB" id="A0AB37GBM6"/>
<proteinExistence type="predicted"/>
<name>A0AB37GBM6_STRSU</name>
<sequence length="134" mass="15724">MSHLQYTAKSHHLQWNVRQLSQICHHFYNNYCPDSFKYRRNVGLVKVSDESILVLLLLQAELGMTSQRHFYTICHLFPCGQLLERSRFNRRSKQLIWLVQSIRKAMSEMLPSGKLAIIDSFPLPTCSQSQSNHF</sequence>
<evidence type="ECO:0000313" key="1">
    <source>
        <dbReference type="EMBL" id="QOE29396.1"/>
    </source>
</evidence>
<organism evidence="1 2">
    <name type="scientific">Streptococcus suis</name>
    <dbReference type="NCBI Taxonomy" id="1307"/>
    <lineage>
        <taxon>Bacteria</taxon>
        <taxon>Bacillati</taxon>
        <taxon>Bacillota</taxon>
        <taxon>Bacilli</taxon>
        <taxon>Lactobacillales</taxon>
        <taxon>Streptococcaceae</taxon>
        <taxon>Streptococcus</taxon>
    </lineage>
</organism>